<name>A0A9X6SR88_BACCE</name>
<evidence type="ECO:0000313" key="2">
    <source>
        <dbReference type="Proteomes" id="UP000219922"/>
    </source>
</evidence>
<feature type="non-terminal residue" evidence="1">
    <location>
        <position position="104"/>
    </location>
</feature>
<organism evidence="1 2">
    <name type="scientific">Bacillus cereus</name>
    <dbReference type="NCBI Taxonomy" id="1396"/>
    <lineage>
        <taxon>Bacteria</taxon>
        <taxon>Bacillati</taxon>
        <taxon>Bacillota</taxon>
        <taxon>Bacilli</taxon>
        <taxon>Bacillales</taxon>
        <taxon>Bacillaceae</taxon>
        <taxon>Bacillus</taxon>
        <taxon>Bacillus cereus group</taxon>
    </lineage>
</organism>
<comment type="caution">
    <text evidence="1">The sequence shown here is derived from an EMBL/GenBank/DDBJ whole genome shotgun (WGS) entry which is preliminary data.</text>
</comment>
<sequence length="104" mass="12494">LITMDKHKKKQRLRNNEYYHMQEAFDDLYYLNSKSYKFKNLMQLITCDANILLAYRNVKKNKGSFTKGTNHTNIIDVGEHNPTRLINYMKNRLTNFQPHSIKRI</sequence>
<dbReference type="Proteomes" id="UP000219922">
    <property type="component" value="Unassembled WGS sequence"/>
</dbReference>
<protein>
    <submittedName>
        <fullName evidence="1">Group II intron reverse transcriptase/maturase</fullName>
    </submittedName>
</protein>
<dbReference type="EMBL" id="NVMX01000495">
    <property type="protein sequence ID" value="PDZ93735.1"/>
    <property type="molecule type" value="Genomic_DNA"/>
</dbReference>
<dbReference type="AlphaFoldDB" id="A0A9X6SR88"/>
<gene>
    <name evidence="1" type="ORF">CON36_37645</name>
</gene>
<keyword evidence="1" id="KW-0695">RNA-directed DNA polymerase</keyword>
<keyword evidence="1" id="KW-0548">Nucleotidyltransferase</keyword>
<feature type="non-terminal residue" evidence="1">
    <location>
        <position position="1"/>
    </location>
</feature>
<proteinExistence type="predicted"/>
<reference evidence="1 2" key="1">
    <citation type="submission" date="2017-09" db="EMBL/GenBank/DDBJ databases">
        <title>Large-scale bioinformatics analysis of Bacillus genomes uncovers conserved roles of natural products in bacterial physiology.</title>
        <authorList>
            <consortium name="Agbiome Team Llc"/>
            <person name="Bleich R.M."/>
            <person name="Grubbs K.J."/>
            <person name="Santa Maria K.C."/>
            <person name="Allen S.E."/>
            <person name="Farag S."/>
            <person name="Shank E.A."/>
            <person name="Bowers A."/>
        </authorList>
    </citation>
    <scope>NUCLEOTIDE SEQUENCE [LARGE SCALE GENOMIC DNA]</scope>
    <source>
        <strain evidence="1 2">AFS092789</strain>
    </source>
</reference>
<keyword evidence="1" id="KW-0808">Transferase</keyword>
<accession>A0A9X6SR88</accession>
<dbReference type="GO" id="GO:0003964">
    <property type="term" value="F:RNA-directed DNA polymerase activity"/>
    <property type="evidence" value="ECO:0007669"/>
    <property type="project" value="UniProtKB-KW"/>
</dbReference>
<evidence type="ECO:0000313" key="1">
    <source>
        <dbReference type="EMBL" id="PDZ93735.1"/>
    </source>
</evidence>